<keyword evidence="1" id="KW-1133">Transmembrane helix</keyword>
<evidence type="ECO:0000256" key="1">
    <source>
        <dbReference type="SAM" id="Phobius"/>
    </source>
</evidence>
<feature type="non-terminal residue" evidence="2">
    <location>
        <position position="179"/>
    </location>
</feature>
<evidence type="ECO:0000313" key="2">
    <source>
        <dbReference type="EMBL" id="PIR94776.1"/>
    </source>
</evidence>
<dbReference type="EMBL" id="PFAN01000117">
    <property type="protein sequence ID" value="PIR94776.1"/>
    <property type="molecule type" value="Genomic_DNA"/>
</dbReference>
<name>A0A2H0V6P9_9BACT</name>
<proteinExistence type="predicted"/>
<reference evidence="3" key="1">
    <citation type="submission" date="2017-09" db="EMBL/GenBank/DDBJ databases">
        <title>Depth-based differentiation of microbial function through sediment-hosted aquifers and enrichment of novel symbionts in the deep terrestrial subsurface.</title>
        <authorList>
            <person name="Probst A.J."/>
            <person name="Ladd B."/>
            <person name="Jarett J.K."/>
            <person name="Geller-Mcgrath D.E."/>
            <person name="Sieber C.M.K."/>
            <person name="Emerson J.B."/>
            <person name="Anantharaman K."/>
            <person name="Thomas B.C."/>
            <person name="Malmstrom R."/>
            <person name="Stieglmeier M."/>
            <person name="Klingl A."/>
            <person name="Woyke T."/>
            <person name="Ryan C.M."/>
            <person name="Banfield J.F."/>
        </authorList>
    </citation>
    <scope>NUCLEOTIDE SEQUENCE [LARGE SCALE GENOMIC DNA]</scope>
</reference>
<dbReference type="Proteomes" id="UP000228614">
    <property type="component" value="Unassembled WGS sequence"/>
</dbReference>
<evidence type="ECO:0008006" key="4">
    <source>
        <dbReference type="Google" id="ProtNLM"/>
    </source>
</evidence>
<keyword evidence="1" id="KW-0472">Membrane</keyword>
<feature type="transmembrane region" description="Helical" evidence="1">
    <location>
        <begin position="15"/>
        <end position="35"/>
    </location>
</feature>
<protein>
    <recommendedName>
        <fullName evidence="4">Type 4 fimbrial biogenesis protein PilX N-terminal domain-containing protein</fullName>
    </recommendedName>
</protein>
<comment type="caution">
    <text evidence="2">The sequence shown here is derived from an EMBL/GenBank/DDBJ whole genome shotgun (WGS) entry which is preliminary data.</text>
</comment>
<organism evidence="2 3">
    <name type="scientific">Candidatus Falkowbacteria bacterium CG10_big_fil_rev_8_21_14_0_10_37_6</name>
    <dbReference type="NCBI Taxonomy" id="1974563"/>
    <lineage>
        <taxon>Bacteria</taxon>
        <taxon>Candidatus Falkowiibacteriota</taxon>
    </lineage>
</organism>
<dbReference type="AlphaFoldDB" id="A0A2H0V6P9"/>
<accession>A0A2H0V6P9</accession>
<gene>
    <name evidence="2" type="ORF">COT95_02380</name>
</gene>
<sequence length="179" mass="19698">MNTNKKLKRTIDNNGYVLVITVLVTSLMLFLGIYLSSLSFMENRISHSHANAIQSYYLSEAGVEDMIFKIKNNLNGYGTSFEQNELWTASFTRNSPFDPSTSYEVSITNTDNALGEITSAGFVALPNGNNAQRIVKITIFRALGDTILTDIGALSNGNIDISLSKVNFYNGGPFSNNNF</sequence>
<keyword evidence="1" id="KW-0812">Transmembrane</keyword>
<evidence type="ECO:0000313" key="3">
    <source>
        <dbReference type="Proteomes" id="UP000228614"/>
    </source>
</evidence>